<sequence length="272" mass="31645">MHAIQEQQWGQVKVRTWKELNAHQWECFRMALMESETDLTVQGVKVVQSGAVNELSTEMQTQGIRVEHSPAIMQTITEMITSIVVSKRDYKTDLLKYLPLYERKSAVFKGIMTSYDRELRNLEQSLEVVDRNIFLDTAIETLPIFERDLGIKPVKTLRYDQRREQISSRYRASFDQTTEETIKSVAKAYSNGEVEVNKTDTPGIYEIKFIGTIGIPNNLDGLKQALDIVMPAHLGLIYTFVFNPWDMWRRSTWGEVKDKTWNNLRVWDEAKE</sequence>
<dbReference type="RefSeq" id="WP_097894692.1">
    <property type="nucleotide sequence ID" value="NZ_NVOR01000057.1"/>
</dbReference>
<dbReference type="AlphaFoldDB" id="A0AA91VB00"/>
<proteinExistence type="predicted"/>
<evidence type="ECO:0008006" key="3">
    <source>
        <dbReference type="Google" id="ProtNLM"/>
    </source>
</evidence>
<dbReference type="InterPro" id="IPR018755">
    <property type="entry name" value="Phage_Mu_Gp48"/>
</dbReference>
<name>A0AA91VB00_9BACI</name>
<gene>
    <name evidence="1" type="ORF">CON65_15960</name>
</gene>
<reference evidence="1 2" key="1">
    <citation type="submission" date="2017-09" db="EMBL/GenBank/DDBJ databases">
        <title>Large-scale bioinformatics analysis of Bacillus genomes uncovers conserved roles of natural products in bacterial physiology.</title>
        <authorList>
            <consortium name="Agbiome Team Llc"/>
            <person name="Bleich R.M."/>
            <person name="Grubbs K.J."/>
            <person name="Santa Maria K.C."/>
            <person name="Allen S.E."/>
            <person name="Farag S."/>
            <person name="Shank E.A."/>
            <person name="Bowers A."/>
        </authorList>
    </citation>
    <scope>NUCLEOTIDE SEQUENCE [LARGE SCALE GENOMIC DNA]</scope>
    <source>
        <strain evidence="1 2">AFS092012</strain>
    </source>
</reference>
<dbReference type="Proteomes" id="UP000221020">
    <property type="component" value="Unassembled WGS sequence"/>
</dbReference>
<evidence type="ECO:0000313" key="1">
    <source>
        <dbReference type="EMBL" id="PED81681.1"/>
    </source>
</evidence>
<protein>
    <recommendedName>
        <fullName evidence="3">DUF2313 domain-containing protein</fullName>
    </recommendedName>
</protein>
<organism evidence="1 2">
    <name type="scientific">Bacillus pseudomycoides</name>
    <dbReference type="NCBI Taxonomy" id="64104"/>
    <lineage>
        <taxon>Bacteria</taxon>
        <taxon>Bacillati</taxon>
        <taxon>Bacillota</taxon>
        <taxon>Bacilli</taxon>
        <taxon>Bacillales</taxon>
        <taxon>Bacillaceae</taxon>
        <taxon>Bacillus</taxon>
        <taxon>Bacillus cereus group</taxon>
    </lineage>
</organism>
<comment type="caution">
    <text evidence="1">The sequence shown here is derived from an EMBL/GenBank/DDBJ whole genome shotgun (WGS) entry which is preliminary data.</text>
</comment>
<dbReference type="EMBL" id="NVOR01000057">
    <property type="protein sequence ID" value="PED81681.1"/>
    <property type="molecule type" value="Genomic_DNA"/>
</dbReference>
<evidence type="ECO:0000313" key="2">
    <source>
        <dbReference type="Proteomes" id="UP000221020"/>
    </source>
</evidence>
<accession>A0AA91VB00</accession>
<dbReference type="Pfam" id="PF10076">
    <property type="entry name" value="Phage_Mu_Gp48"/>
    <property type="match status" value="1"/>
</dbReference>